<name>A0A5B7FFZ1_PORTR</name>
<organism evidence="1 2">
    <name type="scientific">Portunus trituberculatus</name>
    <name type="common">Swimming crab</name>
    <name type="synonym">Neptunus trituberculatus</name>
    <dbReference type="NCBI Taxonomy" id="210409"/>
    <lineage>
        <taxon>Eukaryota</taxon>
        <taxon>Metazoa</taxon>
        <taxon>Ecdysozoa</taxon>
        <taxon>Arthropoda</taxon>
        <taxon>Crustacea</taxon>
        <taxon>Multicrustacea</taxon>
        <taxon>Malacostraca</taxon>
        <taxon>Eumalacostraca</taxon>
        <taxon>Eucarida</taxon>
        <taxon>Decapoda</taxon>
        <taxon>Pleocyemata</taxon>
        <taxon>Brachyura</taxon>
        <taxon>Eubrachyura</taxon>
        <taxon>Portunoidea</taxon>
        <taxon>Portunidae</taxon>
        <taxon>Portuninae</taxon>
        <taxon>Portunus</taxon>
    </lineage>
</organism>
<keyword evidence="2" id="KW-1185">Reference proteome</keyword>
<dbReference type="Proteomes" id="UP000324222">
    <property type="component" value="Unassembled WGS sequence"/>
</dbReference>
<proteinExistence type="predicted"/>
<comment type="caution">
    <text evidence="1">The sequence shown here is derived from an EMBL/GenBank/DDBJ whole genome shotgun (WGS) entry which is preliminary data.</text>
</comment>
<gene>
    <name evidence="1" type="ORF">E2C01_037029</name>
</gene>
<dbReference type="AlphaFoldDB" id="A0A5B7FFZ1"/>
<protein>
    <submittedName>
        <fullName evidence="1">Uncharacterized protein</fullName>
    </submittedName>
</protein>
<evidence type="ECO:0000313" key="1">
    <source>
        <dbReference type="EMBL" id="MPC43384.1"/>
    </source>
</evidence>
<accession>A0A5B7FFZ1</accession>
<evidence type="ECO:0000313" key="2">
    <source>
        <dbReference type="Proteomes" id="UP000324222"/>
    </source>
</evidence>
<dbReference type="EMBL" id="VSRR010005805">
    <property type="protein sequence ID" value="MPC43384.1"/>
    <property type="molecule type" value="Genomic_DNA"/>
</dbReference>
<sequence length="46" mass="5517">MVKERKPTLCKHTRCNARATQNMNSRRCRYSPLVCRLYFGTVRVDR</sequence>
<reference evidence="1 2" key="1">
    <citation type="submission" date="2019-05" db="EMBL/GenBank/DDBJ databases">
        <title>Another draft genome of Portunus trituberculatus and its Hox gene families provides insights of decapod evolution.</title>
        <authorList>
            <person name="Jeong J.-H."/>
            <person name="Song I."/>
            <person name="Kim S."/>
            <person name="Choi T."/>
            <person name="Kim D."/>
            <person name="Ryu S."/>
            <person name="Kim W."/>
        </authorList>
    </citation>
    <scope>NUCLEOTIDE SEQUENCE [LARGE SCALE GENOMIC DNA]</scope>
    <source>
        <tissue evidence="1">Muscle</tissue>
    </source>
</reference>